<dbReference type="InterPro" id="IPR036388">
    <property type="entry name" value="WH-like_DNA-bd_sf"/>
</dbReference>
<dbReference type="PANTHER" id="PTHR23155">
    <property type="entry name" value="DISEASE RESISTANCE PROTEIN RP"/>
    <property type="match status" value="1"/>
</dbReference>
<evidence type="ECO:0000256" key="1">
    <source>
        <dbReference type="ARBA" id="ARBA00022821"/>
    </source>
</evidence>
<dbReference type="InterPro" id="IPR032675">
    <property type="entry name" value="LRR_dom_sf"/>
</dbReference>
<dbReference type="AlphaFoldDB" id="A0AAV8CNY1"/>
<dbReference type="Gene3D" id="1.10.10.10">
    <property type="entry name" value="Winged helix-like DNA-binding domain superfamily/Winged helix DNA-binding domain"/>
    <property type="match status" value="1"/>
</dbReference>
<dbReference type="InterPro" id="IPR058922">
    <property type="entry name" value="WHD_DRP"/>
</dbReference>
<gene>
    <name evidence="3" type="ORF">LUZ62_067889</name>
</gene>
<dbReference type="PANTHER" id="PTHR23155:SF1185">
    <property type="entry name" value="DISEASE RESISTANCE RPP8-LIKE PROTEIN 3-RELATED"/>
    <property type="match status" value="1"/>
</dbReference>
<evidence type="ECO:0000313" key="4">
    <source>
        <dbReference type="Proteomes" id="UP001140206"/>
    </source>
</evidence>
<keyword evidence="4" id="KW-1185">Reference proteome</keyword>
<keyword evidence="1" id="KW-0611">Plant defense</keyword>
<dbReference type="InterPro" id="IPR044974">
    <property type="entry name" value="Disease_R_plants"/>
</dbReference>
<reference evidence="3" key="1">
    <citation type="submission" date="2022-08" db="EMBL/GenBank/DDBJ databases">
        <authorList>
            <person name="Marques A."/>
        </authorList>
    </citation>
    <scope>NUCLEOTIDE SEQUENCE</scope>
    <source>
        <strain evidence="3">RhyPub2mFocal</strain>
        <tissue evidence="3">Leaves</tissue>
    </source>
</reference>
<sequence>MEERAQDFLEELLQRSLVQVIEKSWDGNCKICGVHDLVRDMAIHEAREENFLTVFTKEDDEMQLSAQKVRRAMLQCSPPTNFGMHSKNARSLFHFGSYEFDDKQPNPLSPHLPKLNNHGLRLLKVLFIEGIDLRSENKIIHISLLQGLIHLRYLGIRHCLVPQNFFNIPCNCFKNLETLNFKGTYYKFTHHSLWEVPSLRYVNLGRLFYEPTCRRRWSMPLMLALDHHSNIQTLKFVMTIKGNSVKKKWQNLKSLLKRTEHLVSLAIDHKSSGDVVPLLSEGTRNLLCHKTIQKLFLFGLWERDLCVLNLGMLPTNLTKLTLEWSGLEEDPMPVLERLQSLTILRLWVRSFEGTELTCSEGGFPRLQKLELVQLYAISHWNIKKGSMPRLSHLKMVDLYKLQVFPELQNVPTLRNLELYEGLYEISGQPENHYKIQHISSVRQLKIRRLYE</sequence>
<accession>A0AAV8CNY1</accession>
<proteinExistence type="predicted"/>
<evidence type="ECO:0000313" key="3">
    <source>
        <dbReference type="EMBL" id="KAJ4757514.1"/>
    </source>
</evidence>
<dbReference type="Proteomes" id="UP001140206">
    <property type="component" value="Chromosome 4"/>
</dbReference>
<organism evidence="3 4">
    <name type="scientific">Rhynchospora pubera</name>
    <dbReference type="NCBI Taxonomy" id="906938"/>
    <lineage>
        <taxon>Eukaryota</taxon>
        <taxon>Viridiplantae</taxon>
        <taxon>Streptophyta</taxon>
        <taxon>Embryophyta</taxon>
        <taxon>Tracheophyta</taxon>
        <taxon>Spermatophyta</taxon>
        <taxon>Magnoliopsida</taxon>
        <taxon>Liliopsida</taxon>
        <taxon>Poales</taxon>
        <taxon>Cyperaceae</taxon>
        <taxon>Cyperoideae</taxon>
        <taxon>Rhynchosporeae</taxon>
        <taxon>Rhynchospora</taxon>
    </lineage>
</organism>
<protein>
    <submittedName>
        <fullName evidence="3">Disease resistance protein (CC-NBS-LRR class) family</fullName>
    </submittedName>
</protein>
<dbReference type="GO" id="GO:0098542">
    <property type="term" value="P:defense response to other organism"/>
    <property type="evidence" value="ECO:0007669"/>
    <property type="project" value="TreeGrafter"/>
</dbReference>
<feature type="domain" description="Disease resistance protein winged helix" evidence="2">
    <location>
        <begin position="1"/>
        <end position="42"/>
    </location>
</feature>
<comment type="caution">
    <text evidence="3">The sequence shown here is derived from an EMBL/GenBank/DDBJ whole genome shotgun (WGS) entry which is preliminary data.</text>
</comment>
<dbReference type="SUPFAM" id="SSF52058">
    <property type="entry name" value="L domain-like"/>
    <property type="match status" value="1"/>
</dbReference>
<dbReference type="EMBL" id="JAMFTS010000004">
    <property type="protein sequence ID" value="KAJ4757514.1"/>
    <property type="molecule type" value="Genomic_DNA"/>
</dbReference>
<name>A0AAV8CNY1_9POAL</name>
<dbReference type="Gene3D" id="3.80.10.10">
    <property type="entry name" value="Ribonuclease Inhibitor"/>
    <property type="match status" value="2"/>
</dbReference>
<evidence type="ECO:0000259" key="2">
    <source>
        <dbReference type="Pfam" id="PF23559"/>
    </source>
</evidence>
<dbReference type="Pfam" id="PF23559">
    <property type="entry name" value="WHD_DRP"/>
    <property type="match status" value="1"/>
</dbReference>